<evidence type="ECO:0000256" key="1">
    <source>
        <dbReference type="SAM" id="Phobius"/>
    </source>
</evidence>
<keyword evidence="1" id="KW-0812">Transmembrane</keyword>
<reference evidence="2 3" key="1">
    <citation type="journal article" date="2018" name="Sci. Rep.">
        <title>Genomic signatures of local adaptation to the degree of environmental predictability in rotifers.</title>
        <authorList>
            <person name="Franch-Gras L."/>
            <person name="Hahn C."/>
            <person name="Garcia-Roger E.M."/>
            <person name="Carmona M.J."/>
            <person name="Serra M."/>
            <person name="Gomez A."/>
        </authorList>
    </citation>
    <scope>NUCLEOTIDE SEQUENCE [LARGE SCALE GENOMIC DNA]</scope>
    <source>
        <strain evidence="2">HYR1</strain>
    </source>
</reference>
<proteinExistence type="predicted"/>
<protein>
    <submittedName>
        <fullName evidence="2">Uncharacterized protein</fullName>
    </submittedName>
</protein>
<keyword evidence="1" id="KW-0472">Membrane</keyword>
<keyword evidence="3" id="KW-1185">Reference proteome</keyword>
<dbReference type="AlphaFoldDB" id="A0A3M7T4C0"/>
<keyword evidence="1" id="KW-1133">Transmembrane helix</keyword>
<dbReference type="EMBL" id="REGN01000323">
    <property type="protein sequence ID" value="RNA42749.1"/>
    <property type="molecule type" value="Genomic_DNA"/>
</dbReference>
<evidence type="ECO:0000313" key="3">
    <source>
        <dbReference type="Proteomes" id="UP000276133"/>
    </source>
</evidence>
<feature type="transmembrane region" description="Helical" evidence="1">
    <location>
        <begin position="22"/>
        <end position="44"/>
    </location>
</feature>
<accession>A0A3M7T4C0</accession>
<comment type="caution">
    <text evidence="2">The sequence shown here is derived from an EMBL/GenBank/DDBJ whole genome shotgun (WGS) entry which is preliminary data.</text>
</comment>
<evidence type="ECO:0000313" key="2">
    <source>
        <dbReference type="EMBL" id="RNA42749.1"/>
    </source>
</evidence>
<gene>
    <name evidence="2" type="ORF">BpHYR1_021849</name>
</gene>
<sequence length="76" mass="8988">MNIKNKIINVVFEERQTMAEKLFASVPIMVITNAYIEMVLRLIIVKISLVEEQNVFLKIYCIFENYNNILYVSNTR</sequence>
<name>A0A3M7T4C0_BRAPC</name>
<dbReference type="Proteomes" id="UP000276133">
    <property type="component" value="Unassembled WGS sequence"/>
</dbReference>
<organism evidence="2 3">
    <name type="scientific">Brachionus plicatilis</name>
    <name type="common">Marine rotifer</name>
    <name type="synonym">Brachionus muelleri</name>
    <dbReference type="NCBI Taxonomy" id="10195"/>
    <lineage>
        <taxon>Eukaryota</taxon>
        <taxon>Metazoa</taxon>
        <taxon>Spiralia</taxon>
        <taxon>Gnathifera</taxon>
        <taxon>Rotifera</taxon>
        <taxon>Eurotatoria</taxon>
        <taxon>Monogononta</taxon>
        <taxon>Pseudotrocha</taxon>
        <taxon>Ploima</taxon>
        <taxon>Brachionidae</taxon>
        <taxon>Brachionus</taxon>
    </lineage>
</organism>